<dbReference type="CDD" id="cd14748">
    <property type="entry name" value="PBP2_UgpB"/>
    <property type="match status" value="1"/>
</dbReference>
<dbReference type="Pfam" id="PF01547">
    <property type="entry name" value="SBP_bac_1"/>
    <property type="match status" value="1"/>
</dbReference>
<dbReference type="InterPro" id="IPR050490">
    <property type="entry name" value="Bact_solute-bd_prot1"/>
</dbReference>
<dbReference type="Proteomes" id="UP000245921">
    <property type="component" value="Unassembled WGS sequence"/>
</dbReference>
<proteinExistence type="inferred from homology"/>
<sequence length="403" mass="46086">MKKILVLFILISIITAFSAVEIKISGWPGNPNEETAMMKVVENFNNTHKDIKVVWDPIPGDYKQTLLTRLSAGTAPDIFYIDISYFQEFANKNVLLPLDLYVKKDNYDIDDFYENLIDGFTSNNRLYGIPKDFSTLALYYNEEIFDKYDVEYPTSNDTWQDFLSKAQKLKQNGYETPLVLDADFNRAIPFIIGNDGKLVNDDLSTAITSQKSIEGIEFYVNLINKYGVGFEPSNVGSGWIGEAIANSKVAMGMSGPWTKGFIEEQYPDMKDKIKVVELPVGKKRASMIYTVSWSINRQTKNRQEAWEVLKYLTTEGQKVFTERTSILPSRKSLAQNIKNNSNKVFFDSVEYGIPWTVPTKTGIFSRANDQINSLLKDLFYNKITIEEAQNIINQKYDEWNSSN</sequence>
<keyword evidence="6" id="KW-1185">Reference proteome</keyword>
<dbReference type="AlphaFoldDB" id="A0AA45C578"/>
<dbReference type="InterPro" id="IPR006059">
    <property type="entry name" value="SBP"/>
</dbReference>
<keyword evidence="3" id="KW-0813">Transport</keyword>
<gene>
    <name evidence="5" type="ORF">C7380_11911</name>
</gene>
<evidence type="ECO:0000256" key="3">
    <source>
        <dbReference type="ARBA" id="ARBA00022448"/>
    </source>
</evidence>
<name>A0AA45C578_9BACT</name>
<dbReference type="RefSeq" id="WP_109605924.1">
    <property type="nucleotide sequence ID" value="NZ_QGGI01000019.1"/>
</dbReference>
<keyword evidence="4" id="KW-0732">Signal</keyword>
<evidence type="ECO:0000313" key="5">
    <source>
        <dbReference type="EMBL" id="PWJ88252.1"/>
    </source>
</evidence>
<dbReference type="Gene3D" id="3.40.190.10">
    <property type="entry name" value="Periplasmic binding protein-like II"/>
    <property type="match status" value="1"/>
</dbReference>
<reference evidence="5 6" key="1">
    <citation type="submission" date="2018-05" db="EMBL/GenBank/DDBJ databases">
        <title>Genomic Encyclopedia of Type Strains, Phase IV (KMG-IV): sequencing the most valuable type-strain genomes for metagenomic binning, comparative biology and taxonomic classification.</title>
        <authorList>
            <person name="Goeker M."/>
        </authorList>
    </citation>
    <scope>NUCLEOTIDE SEQUENCE [LARGE SCALE GENOMIC DNA]</scope>
    <source>
        <strain evidence="5 6">DSM 24906</strain>
    </source>
</reference>
<protein>
    <submittedName>
        <fullName evidence="5">Carbohydrate ABC transporter substrate-binding protein (CUT1 family)</fullName>
    </submittedName>
</protein>
<comment type="similarity">
    <text evidence="2">Belongs to the bacterial solute-binding protein 1 family.</text>
</comment>
<dbReference type="PANTHER" id="PTHR43649:SF31">
    <property type="entry name" value="SN-GLYCEROL-3-PHOSPHATE-BINDING PERIPLASMIC PROTEIN UGPB"/>
    <property type="match status" value="1"/>
</dbReference>
<accession>A0AA45C578</accession>
<dbReference type="GO" id="GO:0030313">
    <property type="term" value="C:cell envelope"/>
    <property type="evidence" value="ECO:0007669"/>
    <property type="project" value="UniProtKB-SubCell"/>
</dbReference>
<organism evidence="5 6">
    <name type="scientific">Oceanotoga teriensis</name>
    <dbReference type="NCBI Taxonomy" id="515440"/>
    <lineage>
        <taxon>Bacteria</taxon>
        <taxon>Thermotogati</taxon>
        <taxon>Thermotogota</taxon>
        <taxon>Thermotogae</taxon>
        <taxon>Petrotogales</taxon>
        <taxon>Petrotogaceae</taxon>
        <taxon>Oceanotoga</taxon>
    </lineage>
</organism>
<evidence type="ECO:0000256" key="2">
    <source>
        <dbReference type="ARBA" id="ARBA00008520"/>
    </source>
</evidence>
<comment type="caution">
    <text evidence="5">The sequence shown here is derived from an EMBL/GenBank/DDBJ whole genome shotgun (WGS) entry which is preliminary data.</text>
</comment>
<evidence type="ECO:0000313" key="6">
    <source>
        <dbReference type="Proteomes" id="UP000245921"/>
    </source>
</evidence>
<dbReference type="PANTHER" id="PTHR43649">
    <property type="entry name" value="ARABINOSE-BINDING PROTEIN-RELATED"/>
    <property type="match status" value="1"/>
</dbReference>
<dbReference type="SUPFAM" id="SSF53850">
    <property type="entry name" value="Periplasmic binding protein-like II"/>
    <property type="match status" value="1"/>
</dbReference>
<comment type="subcellular location">
    <subcellularLocation>
        <location evidence="1">Cell envelope</location>
    </subcellularLocation>
</comment>
<evidence type="ECO:0000256" key="1">
    <source>
        <dbReference type="ARBA" id="ARBA00004196"/>
    </source>
</evidence>
<evidence type="ECO:0000256" key="4">
    <source>
        <dbReference type="ARBA" id="ARBA00022729"/>
    </source>
</evidence>
<dbReference type="EMBL" id="QGGI01000019">
    <property type="protein sequence ID" value="PWJ88252.1"/>
    <property type="molecule type" value="Genomic_DNA"/>
</dbReference>